<protein>
    <recommendedName>
        <fullName evidence="5">MYND-type domain-containing protein</fullName>
    </recommendedName>
</protein>
<gene>
    <name evidence="6" type="ORF">IMSHALPRED_003859</name>
</gene>
<dbReference type="InterPro" id="IPR024047">
    <property type="entry name" value="MM3350-like_sf"/>
</dbReference>
<dbReference type="GO" id="GO:0008270">
    <property type="term" value="F:zinc ion binding"/>
    <property type="evidence" value="ECO:0007669"/>
    <property type="project" value="UniProtKB-KW"/>
</dbReference>
<accession>A0A8H3J7Z5</accession>
<dbReference type="SUPFAM" id="SSF159941">
    <property type="entry name" value="MM3350-like"/>
    <property type="match status" value="2"/>
</dbReference>
<reference evidence="6" key="1">
    <citation type="submission" date="2021-03" db="EMBL/GenBank/DDBJ databases">
        <authorList>
            <person name="Tagirdzhanova G."/>
        </authorList>
    </citation>
    <scope>NUCLEOTIDE SEQUENCE</scope>
</reference>
<dbReference type="EMBL" id="CAJPDT010000192">
    <property type="protein sequence ID" value="CAF9942516.1"/>
    <property type="molecule type" value="Genomic_DNA"/>
</dbReference>
<dbReference type="Pfam" id="PF01753">
    <property type="entry name" value="zf-MYND"/>
    <property type="match status" value="1"/>
</dbReference>
<organism evidence="6 7">
    <name type="scientific">Imshaugia aleurites</name>
    <dbReference type="NCBI Taxonomy" id="172621"/>
    <lineage>
        <taxon>Eukaryota</taxon>
        <taxon>Fungi</taxon>
        <taxon>Dikarya</taxon>
        <taxon>Ascomycota</taxon>
        <taxon>Pezizomycotina</taxon>
        <taxon>Lecanoromycetes</taxon>
        <taxon>OSLEUM clade</taxon>
        <taxon>Lecanoromycetidae</taxon>
        <taxon>Lecanorales</taxon>
        <taxon>Lecanorineae</taxon>
        <taxon>Parmeliaceae</taxon>
        <taxon>Imshaugia</taxon>
    </lineage>
</organism>
<evidence type="ECO:0000256" key="1">
    <source>
        <dbReference type="ARBA" id="ARBA00022723"/>
    </source>
</evidence>
<name>A0A8H3J7Z5_9LECA</name>
<proteinExistence type="predicted"/>
<evidence type="ECO:0000259" key="5">
    <source>
        <dbReference type="PROSITE" id="PS50865"/>
    </source>
</evidence>
<keyword evidence="7" id="KW-1185">Reference proteome</keyword>
<sequence>MAEEAMSICAVCNKAADEGKKLSHCARCKDRLYCGKNCQSADWATHKRVCKRQNYLLKIHLCPDDITNPQVFRTLSCPADATFEDFHQALQIAFGWATTHTYDFKIKDPVAEAARAAEAAEEANMTPEQSMLQIMESLRTTGMPATGVPNLLRIVEDDPRGPGGFMGGKGIDFMHNGHRQHPRTPEKKSSKVKLLNVLEKPAYKYKPFEYEYDFGDCWEHAITLEGRKEGTDFFMCVDGEGHYVAEDAASWRGWNKLKSAYRAQRPDKEQMENMRWFERVASNRDPQGLKNGRERVWAKGMINRRLADLAGKALSFT</sequence>
<dbReference type="Gene3D" id="6.10.140.2220">
    <property type="match status" value="1"/>
</dbReference>
<dbReference type="Proteomes" id="UP000664534">
    <property type="component" value="Unassembled WGS sequence"/>
</dbReference>
<evidence type="ECO:0000256" key="3">
    <source>
        <dbReference type="ARBA" id="ARBA00022833"/>
    </source>
</evidence>
<evidence type="ECO:0000256" key="2">
    <source>
        <dbReference type="ARBA" id="ARBA00022771"/>
    </source>
</evidence>
<keyword evidence="1" id="KW-0479">Metal-binding</keyword>
<feature type="domain" description="MYND-type" evidence="5">
    <location>
        <begin position="9"/>
        <end position="50"/>
    </location>
</feature>
<keyword evidence="3" id="KW-0862">Zinc</keyword>
<comment type="caution">
    <text evidence="6">The sequence shown here is derived from an EMBL/GenBank/DDBJ whole genome shotgun (WGS) entry which is preliminary data.</text>
</comment>
<keyword evidence="2 4" id="KW-0863">Zinc-finger</keyword>
<dbReference type="Pfam" id="PF07929">
    <property type="entry name" value="PRiA4_ORF3"/>
    <property type="match status" value="1"/>
</dbReference>
<dbReference type="Gene3D" id="3.10.290.30">
    <property type="entry name" value="MM3350-like"/>
    <property type="match status" value="1"/>
</dbReference>
<dbReference type="OrthoDB" id="245563at2759"/>
<dbReference type="PROSITE" id="PS01360">
    <property type="entry name" value="ZF_MYND_1"/>
    <property type="match status" value="1"/>
</dbReference>
<dbReference type="InterPro" id="IPR002893">
    <property type="entry name" value="Znf_MYND"/>
</dbReference>
<evidence type="ECO:0000313" key="6">
    <source>
        <dbReference type="EMBL" id="CAF9942516.1"/>
    </source>
</evidence>
<dbReference type="InterPro" id="IPR012912">
    <property type="entry name" value="Plasmid_pRiA4b_Orf3-like"/>
</dbReference>
<evidence type="ECO:0000256" key="4">
    <source>
        <dbReference type="PROSITE-ProRule" id="PRU00134"/>
    </source>
</evidence>
<dbReference type="SUPFAM" id="SSF144232">
    <property type="entry name" value="HIT/MYND zinc finger-like"/>
    <property type="match status" value="1"/>
</dbReference>
<evidence type="ECO:0000313" key="7">
    <source>
        <dbReference type="Proteomes" id="UP000664534"/>
    </source>
</evidence>
<dbReference type="PANTHER" id="PTHR41878:SF1">
    <property type="entry name" value="TNPR PROTEIN"/>
    <property type="match status" value="1"/>
</dbReference>
<dbReference type="AlphaFoldDB" id="A0A8H3J7Z5"/>
<dbReference type="PANTHER" id="PTHR41878">
    <property type="entry name" value="LEXA REPRESSOR-RELATED"/>
    <property type="match status" value="1"/>
</dbReference>
<dbReference type="PROSITE" id="PS50865">
    <property type="entry name" value="ZF_MYND_2"/>
    <property type="match status" value="1"/>
</dbReference>